<evidence type="ECO:0000313" key="3">
    <source>
        <dbReference type="WBParaSite" id="SCUD_0001604901-mRNA-1"/>
    </source>
</evidence>
<proteinExistence type="predicted"/>
<reference evidence="3" key="1">
    <citation type="submission" date="2016-06" db="UniProtKB">
        <authorList>
            <consortium name="WormBaseParasite"/>
        </authorList>
    </citation>
    <scope>IDENTIFICATION</scope>
</reference>
<gene>
    <name evidence="1" type="ORF">SCUD_LOCUS16046</name>
</gene>
<keyword evidence="2" id="KW-1185">Reference proteome</keyword>
<accession>A0A183KLY0</accession>
<organism evidence="3">
    <name type="scientific">Schistosoma curassoni</name>
    <dbReference type="NCBI Taxonomy" id="6186"/>
    <lineage>
        <taxon>Eukaryota</taxon>
        <taxon>Metazoa</taxon>
        <taxon>Spiralia</taxon>
        <taxon>Lophotrochozoa</taxon>
        <taxon>Platyhelminthes</taxon>
        <taxon>Trematoda</taxon>
        <taxon>Digenea</taxon>
        <taxon>Strigeidida</taxon>
        <taxon>Schistosomatoidea</taxon>
        <taxon>Schistosomatidae</taxon>
        <taxon>Schistosoma</taxon>
    </lineage>
</organism>
<evidence type="ECO:0000313" key="2">
    <source>
        <dbReference type="Proteomes" id="UP000279833"/>
    </source>
</evidence>
<dbReference type="AlphaFoldDB" id="A0A183KLY0"/>
<evidence type="ECO:0000313" key="1">
    <source>
        <dbReference type="EMBL" id="VDP60738.1"/>
    </source>
</evidence>
<name>A0A183KLY0_9TREM</name>
<sequence>MKGHLQDIELKLTAVRAVDSQLHIRFCHHHTCCLHNNTKHLNQMIYFALVTCPL</sequence>
<dbReference type="EMBL" id="UZAK01038261">
    <property type="protein sequence ID" value="VDP60738.1"/>
    <property type="molecule type" value="Genomic_DNA"/>
</dbReference>
<dbReference type="WBParaSite" id="SCUD_0001604901-mRNA-1">
    <property type="protein sequence ID" value="SCUD_0001604901-mRNA-1"/>
    <property type="gene ID" value="SCUD_0001604901"/>
</dbReference>
<reference evidence="1 2" key="2">
    <citation type="submission" date="2018-11" db="EMBL/GenBank/DDBJ databases">
        <authorList>
            <consortium name="Pathogen Informatics"/>
        </authorList>
    </citation>
    <scope>NUCLEOTIDE SEQUENCE [LARGE SCALE GENOMIC DNA]</scope>
    <source>
        <strain evidence="1">Dakar</strain>
        <strain evidence="2">Dakar, Senegal</strain>
    </source>
</reference>
<protein>
    <submittedName>
        <fullName evidence="1 3">Uncharacterized protein</fullName>
    </submittedName>
</protein>
<dbReference type="Proteomes" id="UP000279833">
    <property type="component" value="Unassembled WGS sequence"/>
</dbReference>